<gene>
    <name evidence="1" type="ORF">E4099_07580</name>
</gene>
<evidence type="ECO:0000313" key="2">
    <source>
        <dbReference type="Proteomes" id="UP000297948"/>
    </source>
</evidence>
<protein>
    <submittedName>
        <fullName evidence="1">Uncharacterized protein</fullName>
    </submittedName>
</protein>
<dbReference type="EMBL" id="SRID01000044">
    <property type="protein sequence ID" value="TGB14960.1"/>
    <property type="molecule type" value="Genomic_DNA"/>
</dbReference>
<name>A0A4Z0HA63_9ACTN</name>
<dbReference type="AlphaFoldDB" id="A0A4Z0HA63"/>
<organism evidence="1 2">
    <name type="scientific">Streptomyces palmae</name>
    <dbReference type="NCBI Taxonomy" id="1701085"/>
    <lineage>
        <taxon>Bacteria</taxon>
        <taxon>Bacillati</taxon>
        <taxon>Actinomycetota</taxon>
        <taxon>Actinomycetes</taxon>
        <taxon>Kitasatosporales</taxon>
        <taxon>Streptomycetaceae</taxon>
        <taxon>Streptomyces</taxon>
    </lineage>
</organism>
<dbReference type="Proteomes" id="UP000297948">
    <property type="component" value="Unassembled WGS sequence"/>
</dbReference>
<dbReference type="OrthoDB" id="3872852at2"/>
<dbReference type="RefSeq" id="WP_135338178.1">
    <property type="nucleotide sequence ID" value="NZ_JBHLTX010000025.1"/>
</dbReference>
<accession>A0A4Z0HA63</accession>
<sequence length="126" mass="14106">MSARWKPPLGLEPQLQQAGEAWKAVRVPVEIGERMMTLLGDESGAVVRDQSMYWFIPAETTSRPALDQVTVLPRRPEDSSYVCMPPVHWTRGTGFRWRMPVNRGLTPGDVLFVAARIALNTSALET</sequence>
<reference evidence="1 2" key="1">
    <citation type="submission" date="2019-03" db="EMBL/GenBank/DDBJ databases">
        <authorList>
            <person name="Gonzalez-Pimentel J.L."/>
        </authorList>
    </citation>
    <scope>NUCLEOTIDE SEQUENCE [LARGE SCALE GENOMIC DNA]</scope>
    <source>
        <strain evidence="1 2">JCM 31289</strain>
    </source>
</reference>
<proteinExistence type="predicted"/>
<comment type="caution">
    <text evidence="1">The sequence shown here is derived from an EMBL/GenBank/DDBJ whole genome shotgun (WGS) entry which is preliminary data.</text>
</comment>
<keyword evidence="2" id="KW-1185">Reference proteome</keyword>
<evidence type="ECO:0000313" key="1">
    <source>
        <dbReference type="EMBL" id="TGB14960.1"/>
    </source>
</evidence>